<keyword evidence="1" id="KW-1133">Transmembrane helix</keyword>
<accession>A0A0R1PW95</accession>
<feature type="transmembrane region" description="Helical" evidence="1">
    <location>
        <begin position="16"/>
        <end position="35"/>
    </location>
</feature>
<keyword evidence="1" id="KW-0812">Transmembrane</keyword>
<dbReference type="EMBL" id="AZEG01000023">
    <property type="protein sequence ID" value="KRL36654.1"/>
    <property type="molecule type" value="Genomic_DNA"/>
</dbReference>
<feature type="transmembrane region" description="Helical" evidence="1">
    <location>
        <begin position="100"/>
        <end position="120"/>
    </location>
</feature>
<dbReference type="Proteomes" id="UP000051155">
    <property type="component" value="Unassembled WGS sequence"/>
</dbReference>
<evidence type="ECO:0000256" key="1">
    <source>
        <dbReference type="SAM" id="Phobius"/>
    </source>
</evidence>
<comment type="caution">
    <text evidence="2">The sequence shown here is derived from an EMBL/GenBank/DDBJ whole genome shotgun (WGS) entry which is preliminary data.</text>
</comment>
<feature type="transmembrane region" description="Helical" evidence="1">
    <location>
        <begin position="161"/>
        <end position="178"/>
    </location>
</feature>
<dbReference type="STRING" id="1423812.FD20_GL001117"/>
<dbReference type="RefSeq" id="WP_057738064.1">
    <property type="nucleotide sequence ID" value="NZ_AZEG01000023.1"/>
</dbReference>
<reference evidence="2 3" key="1">
    <citation type="journal article" date="2015" name="Genome Announc.">
        <title>Expanding the biotechnology potential of lactobacilli through comparative genomics of 213 strains and associated genera.</title>
        <authorList>
            <person name="Sun Z."/>
            <person name="Harris H.M."/>
            <person name="McCann A."/>
            <person name="Guo C."/>
            <person name="Argimon S."/>
            <person name="Zhang W."/>
            <person name="Yang X."/>
            <person name="Jeffery I.B."/>
            <person name="Cooney J.C."/>
            <person name="Kagawa T.F."/>
            <person name="Liu W."/>
            <person name="Song Y."/>
            <person name="Salvetti E."/>
            <person name="Wrobel A."/>
            <person name="Rasinkangas P."/>
            <person name="Parkhill J."/>
            <person name="Rea M.C."/>
            <person name="O'Sullivan O."/>
            <person name="Ritari J."/>
            <person name="Douillard F.P."/>
            <person name="Paul Ross R."/>
            <person name="Yang R."/>
            <person name="Briner A.E."/>
            <person name="Felis G.E."/>
            <person name="de Vos W.M."/>
            <person name="Barrangou R."/>
            <person name="Klaenhammer T.R."/>
            <person name="Caufield P.W."/>
            <person name="Cui Y."/>
            <person name="Zhang H."/>
            <person name="O'Toole P.W."/>
        </authorList>
    </citation>
    <scope>NUCLEOTIDE SEQUENCE [LARGE SCALE GENOMIC DNA]</scope>
    <source>
        <strain evidence="2 3">DSM 19971</strain>
    </source>
</reference>
<dbReference type="PATRIC" id="fig|1423812.3.peg.1190"/>
<gene>
    <name evidence="2" type="ORF">FD20_GL001117</name>
</gene>
<organism evidence="2 3">
    <name type="scientific">Liquorilactobacillus uvarum DSM 19971</name>
    <dbReference type="NCBI Taxonomy" id="1423812"/>
    <lineage>
        <taxon>Bacteria</taxon>
        <taxon>Bacillati</taxon>
        <taxon>Bacillota</taxon>
        <taxon>Bacilli</taxon>
        <taxon>Lactobacillales</taxon>
        <taxon>Lactobacillaceae</taxon>
        <taxon>Liquorilactobacillus</taxon>
    </lineage>
</organism>
<keyword evidence="1" id="KW-0472">Membrane</keyword>
<dbReference type="AlphaFoldDB" id="A0A0R1PW95"/>
<feature type="transmembrane region" description="Helical" evidence="1">
    <location>
        <begin position="218"/>
        <end position="238"/>
    </location>
</feature>
<evidence type="ECO:0000313" key="3">
    <source>
        <dbReference type="Proteomes" id="UP000051155"/>
    </source>
</evidence>
<proteinExistence type="predicted"/>
<name>A0A0R1PW95_9LACO</name>
<dbReference type="OrthoDB" id="2215237at2"/>
<feature type="transmembrane region" description="Helical" evidence="1">
    <location>
        <begin position="47"/>
        <end position="66"/>
    </location>
</feature>
<evidence type="ECO:0008006" key="4">
    <source>
        <dbReference type="Google" id="ProtNLM"/>
    </source>
</evidence>
<keyword evidence="3" id="KW-1185">Reference proteome</keyword>
<evidence type="ECO:0000313" key="2">
    <source>
        <dbReference type="EMBL" id="KRL36654.1"/>
    </source>
</evidence>
<protein>
    <recommendedName>
        <fullName evidence="4">ABC-2 type transporter domain-containing protein</fullName>
    </recommendedName>
</protein>
<sequence length="242" mass="27626">MIKLIQLKQILRNRRFFLFTILIPCFWYLFIINLTHTNQQVSPTLKYIWFLVACLMGLTGNSIVTFSKRISNGRRFYLLKANLSHYSIWHFMTDQLITQLILNSMIMLIIVVIGLILGTLSLNTTLLITLALLNIFGIYYSVIGFVLGLTMESAALDASGAPLMIVGALFIVPFNTFINNSFEHFITAVQKLFPGYYLYSIGTQLLGHNSINTDLTKFFISFCVTVLPFVGILWFKLIKKAR</sequence>
<feature type="transmembrane region" description="Helical" evidence="1">
    <location>
        <begin position="126"/>
        <end position="149"/>
    </location>
</feature>